<dbReference type="PANTHER" id="PTHR31342">
    <property type="entry name" value="PROTEIN CHUP1, CHLOROPLASTIC"/>
    <property type="match status" value="1"/>
</dbReference>
<reference evidence="4 5" key="1">
    <citation type="journal article" date="2019" name="Genome Biol. Evol.">
        <title>Insights into the evolution of the New World diploid cottons (Gossypium, subgenus Houzingenia) based on genome sequencing.</title>
        <authorList>
            <person name="Grover C.E."/>
            <person name="Arick M.A. 2nd"/>
            <person name="Thrash A."/>
            <person name="Conover J.L."/>
            <person name="Sanders W.S."/>
            <person name="Peterson D.G."/>
            <person name="Frelichowski J.E."/>
            <person name="Scheffler J.A."/>
            <person name="Scheffler B.E."/>
            <person name="Wendel J.F."/>
        </authorList>
    </citation>
    <scope>NUCLEOTIDE SEQUENCE [LARGE SCALE GENOMIC DNA]</scope>
    <source>
        <strain evidence="4">27</strain>
        <tissue evidence="4">Leaf</tissue>
    </source>
</reference>
<evidence type="ECO:0000256" key="1">
    <source>
        <dbReference type="ARBA" id="ARBA00023054"/>
    </source>
</evidence>
<name>A0A7J8SB24_GOSDV</name>
<dbReference type="Proteomes" id="UP000593561">
    <property type="component" value="Unassembled WGS sequence"/>
</dbReference>
<protein>
    <submittedName>
        <fullName evidence="4">Uncharacterized protein</fullName>
    </submittedName>
</protein>
<feature type="coiled-coil region" evidence="2">
    <location>
        <begin position="159"/>
        <end position="372"/>
    </location>
</feature>
<feature type="region of interest" description="Disordered" evidence="3">
    <location>
        <begin position="491"/>
        <end position="517"/>
    </location>
</feature>
<keyword evidence="1 2" id="KW-0175">Coiled coil</keyword>
<feature type="compositionally biased region" description="Polar residues" evidence="3">
    <location>
        <begin position="494"/>
        <end position="504"/>
    </location>
</feature>
<gene>
    <name evidence="4" type="ORF">Godav_008573</name>
</gene>
<sequence length="618" mass="69863">MSREKSVLRALLLKLGIVVAISSAGFVYSRLRARMTKPYLPPPSSLPVSGCCGEVDSRGIDQGKDYVPDLRSAAASGPRFASRNDMFNPAIPLLMDKLLALVNNILQRIFLPSEETSAQGASVGLSSSARHGRDVLLLQEFNDLVEEFDTSRAFRTAGKDGYEHEIKHLRNMVRVLREREQNLEVQLLEYYGLKEQESAVEELKNQLRINNMETKLFTLKIASLQSENQRLEKQVADHEKVVAELQTAKSRIKVLKNKLRHEVEQNREQILSVQKRVARLQEQEVKASADNHDANSKLGSLKVLEGEAEELRQSNARLQIENSELARKLESTQILANSVLENPEAEALNKMRECLMLENEDLKKRMEQLQEDRCADAEELVYLRWINACLRYELRNFTPIPGKTVAKDLNKSLSHKSEEKAKQLILEYARAEGMDSMDFDCDQWSCSQAFYSTDNGEADDFSFGNSSAKKTPNSRRIKFFKNLRRLILGKDVHNQSQASSTSKTDNPEDFDSSTWSSGRGNDFVNMLQSNSDRFTTPPQSSPSTFLDVDQIKDTEKLRRNSDCGPYGYRKHNIAGREDTLDSPLDRASYSHRKSDVMKFAEALKQSGTGGEKPQRAAG</sequence>
<accession>A0A7J8SB24</accession>
<organism evidence="4 5">
    <name type="scientific">Gossypium davidsonii</name>
    <name type="common">Davidson's cotton</name>
    <name type="synonym">Gossypium klotzschianum subsp. davidsonii</name>
    <dbReference type="NCBI Taxonomy" id="34287"/>
    <lineage>
        <taxon>Eukaryota</taxon>
        <taxon>Viridiplantae</taxon>
        <taxon>Streptophyta</taxon>
        <taxon>Embryophyta</taxon>
        <taxon>Tracheophyta</taxon>
        <taxon>Spermatophyta</taxon>
        <taxon>Magnoliopsida</taxon>
        <taxon>eudicotyledons</taxon>
        <taxon>Gunneridae</taxon>
        <taxon>Pentapetalae</taxon>
        <taxon>rosids</taxon>
        <taxon>malvids</taxon>
        <taxon>Malvales</taxon>
        <taxon>Malvaceae</taxon>
        <taxon>Malvoideae</taxon>
        <taxon>Gossypium</taxon>
    </lineage>
</organism>
<comment type="caution">
    <text evidence="4">The sequence shown here is derived from an EMBL/GenBank/DDBJ whole genome shotgun (WGS) entry which is preliminary data.</text>
</comment>
<dbReference type="GO" id="GO:0072699">
    <property type="term" value="P:protein localization to cortical microtubule cytoskeleton"/>
    <property type="evidence" value="ECO:0007669"/>
    <property type="project" value="TreeGrafter"/>
</dbReference>
<dbReference type="EMBL" id="JABFAC010000009">
    <property type="protein sequence ID" value="MBA0623083.1"/>
    <property type="molecule type" value="Genomic_DNA"/>
</dbReference>
<dbReference type="InterPro" id="IPR040265">
    <property type="entry name" value="CHUP1/IPGA1-like"/>
</dbReference>
<dbReference type="AlphaFoldDB" id="A0A7J8SB24"/>
<feature type="region of interest" description="Disordered" evidence="3">
    <location>
        <begin position="526"/>
        <end position="545"/>
    </location>
</feature>
<feature type="non-terminal residue" evidence="4">
    <location>
        <position position="618"/>
    </location>
</feature>
<dbReference type="PANTHER" id="PTHR31342:SF4">
    <property type="entry name" value="ACTIN BINDING PROTEIN FAMILY"/>
    <property type="match status" value="1"/>
</dbReference>
<proteinExistence type="predicted"/>
<evidence type="ECO:0000256" key="3">
    <source>
        <dbReference type="SAM" id="MobiDB-lite"/>
    </source>
</evidence>
<feature type="compositionally biased region" description="Polar residues" evidence="3">
    <location>
        <begin position="526"/>
        <end position="544"/>
    </location>
</feature>
<evidence type="ECO:0000313" key="5">
    <source>
        <dbReference type="Proteomes" id="UP000593561"/>
    </source>
</evidence>
<evidence type="ECO:0000313" key="4">
    <source>
        <dbReference type="EMBL" id="MBA0623083.1"/>
    </source>
</evidence>
<keyword evidence="5" id="KW-1185">Reference proteome</keyword>
<dbReference type="GO" id="GO:0055028">
    <property type="term" value="C:cortical microtubule"/>
    <property type="evidence" value="ECO:0007669"/>
    <property type="project" value="TreeGrafter"/>
</dbReference>
<evidence type="ECO:0000256" key="2">
    <source>
        <dbReference type="SAM" id="Coils"/>
    </source>
</evidence>